<evidence type="ECO:0000256" key="1">
    <source>
        <dbReference type="SAM" id="Phobius"/>
    </source>
</evidence>
<dbReference type="PANTHER" id="PTHR43471">
    <property type="entry name" value="ABC TRANSPORTER PERMEASE"/>
    <property type="match status" value="1"/>
</dbReference>
<dbReference type="PANTHER" id="PTHR43471:SF10">
    <property type="entry name" value="SLL1107 PROTEIN"/>
    <property type="match status" value="1"/>
</dbReference>
<sequence length="253" mass="28055">MKNILVIAQNTLKETIRDRILYGIMAFAVVFLMFTVFLGSISLGEDLAVIRNLGLAGIYFFGMVVTIFLGASLMYKEFEKRTLYFILSKPVRHRDVIWGKFLGLVSSVTLTTILMAVVYLAVVAAKGGGVDAVVLEAIALQIAEMGLFVALTIFFSTIAAPLASTLYAILVLYIGHSLSLLTSAVKTKPVIVQKIVLVIYYLFPNLEKFNIRNSVIYGIRIPWPELFLSLAYAIVYIILLLLAATAIFKEREL</sequence>
<evidence type="ECO:0000313" key="2">
    <source>
        <dbReference type="EMBL" id="MBI3627616.1"/>
    </source>
</evidence>
<organism evidence="2 3">
    <name type="scientific">Candidatus Sungiibacteriota bacterium</name>
    <dbReference type="NCBI Taxonomy" id="2750080"/>
    <lineage>
        <taxon>Bacteria</taxon>
        <taxon>Candidatus Sungiibacteriota</taxon>
    </lineage>
</organism>
<dbReference type="Pfam" id="PF12679">
    <property type="entry name" value="ABC2_membrane_2"/>
    <property type="match status" value="1"/>
</dbReference>
<gene>
    <name evidence="2" type="ORF">HY220_02630</name>
</gene>
<dbReference type="GO" id="GO:0005886">
    <property type="term" value="C:plasma membrane"/>
    <property type="evidence" value="ECO:0007669"/>
    <property type="project" value="UniProtKB-SubCell"/>
</dbReference>
<dbReference type="AlphaFoldDB" id="A0A9D6LT52"/>
<reference evidence="2" key="1">
    <citation type="submission" date="2020-07" db="EMBL/GenBank/DDBJ databases">
        <title>Huge and variable diversity of episymbiotic CPR bacteria and DPANN archaea in groundwater ecosystems.</title>
        <authorList>
            <person name="He C.Y."/>
            <person name="Keren R."/>
            <person name="Whittaker M."/>
            <person name="Farag I.F."/>
            <person name="Doudna J."/>
            <person name="Cate J.H.D."/>
            <person name="Banfield J.F."/>
        </authorList>
    </citation>
    <scope>NUCLEOTIDE SEQUENCE</scope>
    <source>
        <strain evidence="2">NC_groundwater_972_Pr1_S-0.2um_49_27</strain>
    </source>
</reference>
<evidence type="ECO:0000313" key="3">
    <source>
        <dbReference type="Proteomes" id="UP000808388"/>
    </source>
</evidence>
<dbReference type="Proteomes" id="UP000808388">
    <property type="component" value="Unassembled WGS sequence"/>
</dbReference>
<proteinExistence type="predicted"/>
<keyword evidence="1" id="KW-0812">Transmembrane</keyword>
<protein>
    <submittedName>
        <fullName evidence="2">ABC transporter permease subunit</fullName>
    </submittedName>
</protein>
<accession>A0A9D6LT52</accession>
<name>A0A9D6LT52_9BACT</name>
<dbReference type="EMBL" id="JACQCQ010000009">
    <property type="protein sequence ID" value="MBI3627616.1"/>
    <property type="molecule type" value="Genomic_DNA"/>
</dbReference>
<feature type="transmembrane region" description="Helical" evidence="1">
    <location>
        <begin position="20"/>
        <end position="41"/>
    </location>
</feature>
<keyword evidence="1" id="KW-0472">Membrane</keyword>
<feature type="transmembrane region" description="Helical" evidence="1">
    <location>
        <begin position="96"/>
        <end position="125"/>
    </location>
</feature>
<dbReference type="GO" id="GO:0140359">
    <property type="term" value="F:ABC-type transporter activity"/>
    <property type="evidence" value="ECO:0007669"/>
    <property type="project" value="InterPro"/>
</dbReference>
<feature type="transmembrane region" description="Helical" evidence="1">
    <location>
        <begin position="145"/>
        <end position="175"/>
    </location>
</feature>
<feature type="transmembrane region" description="Helical" evidence="1">
    <location>
        <begin position="53"/>
        <end position="75"/>
    </location>
</feature>
<feature type="transmembrane region" description="Helical" evidence="1">
    <location>
        <begin position="187"/>
        <end position="206"/>
    </location>
</feature>
<keyword evidence="1" id="KW-1133">Transmembrane helix</keyword>
<feature type="transmembrane region" description="Helical" evidence="1">
    <location>
        <begin position="226"/>
        <end position="248"/>
    </location>
</feature>
<comment type="caution">
    <text evidence="2">The sequence shown here is derived from an EMBL/GenBank/DDBJ whole genome shotgun (WGS) entry which is preliminary data.</text>
</comment>